<organism evidence="11 12">
    <name type="scientific">Trichonephila clavata</name>
    <name type="common">Joro spider</name>
    <name type="synonym">Nephila clavata</name>
    <dbReference type="NCBI Taxonomy" id="2740835"/>
    <lineage>
        <taxon>Eukaryota</taxon>
        <taxon>Metazoa</taxon>
        <taxon>Ecdysozoa</taxon>
        <taxon>Arthropoda</taxon>
        <taxon>Chelicerata</taxon>
        <taxon>Arachnida</taxon>
        <taxon>Araneae</taxon>
        <taxon>Araneomorphae</taxon>
        <taxon>Entelegynae</taxon>
        <taxon>Araneoidea</taxon>
        <taxon>Nephilidae</taxon>
        <taxon>Trichonephila</taxon>
    </lineage>
</organism>
<evidence type="ECO:0000256" key="1">
    <source>
        <dbReference type="ARBA" id="ARBA00004173"/>
    </source>
</evidence>
<feature type="domain" description="SAM-dependent MTase TRM10-type" evidence="10">
    <location>
        <begin position="153"/>
        <end position="344"/>
    </location>
</feature>
<dbReference type="InterPro" id="IPR007356">
    <property type="entry name" value="tRNA_m1G_MeTrfase_euk"/>
</dbReference>
<reference evidence="11" key="1">
    <citation type="submission" date="2020-07" db="EMBL/GenBank/DDBJ databases">
        <title>Multicomponent nature underlies the extraordinary mechanical properties of spider dragline silk.</title>
        <authorList>
            <person name="Kono N."/>
            <person name="Nakamura H."/>
            <person name="Mori M."/>
            <person name="Yoshida Y."/>
            <person name="Ohtoshi R."/>
            <person name="Malay A.D."/>
            <person name="Moran D.A.P."/>
            <person name="Tomita M."/>
            <person name="Numata K."/>
            <person name="Arakawa K."/>
        </authorList>
    </citation>
    <scope>NUCLEOTIDE SEQUENCE</scope>
</reference>
<dbReference type="PANTHER" id="PTHR13563">
    <property type="entry name" value="TRNA (GUANINE-9-) METHYLTRANSFERASE"/>
    <property type="match status" value="1"/>
</dbReference>
<gene>
    <name evidence="11" type="primary">trmt10c</name>
    <name evidence="11" type="ORF">TNCT_523171</name>
</gene>
<dbReference type="OrthoDB" id="9976048at2759"/>
<dbReference type="PANTHER" id="PTHR13563:SF5">
    <property type="entry name" value="TRNA METHYLTRANSFERASE 10 HOMOLOG C"/>
    <property type="match status" value="1"/>
</dbReference>
<evidence type="ECO:0000256" key="5">
    <source>
        <dbReference type="ARBA" id="ARBA00022694"/>
    </source>
</evidence>
<dbReference type="GO" id="GO:0070131">
    <property type="term" value="P:positive regulation of mitochondrial translation"/>
    <property type="evidence" value="ECO:0007669"/>
    <property type="project" value="TreeGrafter"/>
</dbReference>
<keyword evidence="8" id="KW-0496">Mitochondrion</keyword>
<dbReference type="AlphaFoldDB" id="A0A8X6LSA3"/>
<evidence type="ECO:0000256" key="2">
    <source>
        <dbReference type="ARBA" id="ARBA00022603"/>
    </source>
</evidence>
<keyword evidence="5" id="KW-0819">tRNA processing</keyword>
<dbReference type="InterPro" id="IPR038459">
    <property type="entry name" value="MT_TRM10-typ_sf"/>
</dbReference>
<evidence type="ECO:0000259" key="10">
    <source>
        <dbReference type="PROSITE" id="PS51675"/>
    </source>
</evidence>
<evidence type="ECO:0000256" key="6">
    <source>
        <dbReference type="ARBA" id="ARBA00022946"/>
    </source>
</evidence>
<keyword evidence="4" id="KW-0949">S-adenosyl-L-methionine</keyword>
<evidence type="ECO:0000256" key="8">
    <source>
        <dbReference type="ARBA" id="ARBA00023128"/>
    </source>
</evidence>
<keyword evidence="12" id="KW-1185">Reference proteome</keyword>
<sequence length="369" mass="43407">MHHNSYNRIHKSCFYNGISESSKEYFNFRSINTRDLTDLISDAENNDKIMKIMSEIQFASANRKRIPEYITADQVRALCNLESRTQRFEYLTFLFKKEKCKIANTEKKEKKKKERELRLLEKVNNSENSHMDYGLGRNSLLLSVRTYSMKKFYQKKLANAILLGEKIVLDLGYESYMTEKEKKACVSQLKLIYSVNRKSKDPYDLYFCNAMLSSDYIQYLKKCLQKFSDTLISLTDKSYVDLFPKEKLVYLSPHAKETMKEYDHNAVYIIGAFVDTVKREHRSLHKADKEEIKSYSLPLDEYIMWGAGSKSLTVNQVFEIMLALKNTGDWRKAFAVIPTRKIRKLEEEQIENQNIPDKIFLMNTSKNQN</sequence>
<dbReference type="Gene3D" id="3.40.1280.30">
    <property type="match status" value="1"/>
</dbReference>
<comment type="subcellular location">
    <subcellularLocation>
        <location evidence="1">Mitochondrion</location>
    </subcellularLocation>
</comment>
<name>A0A8X6LSA3_TRICU</name>
<dbReference type="GO" id="GO:0097745">
    <property type="term" value="P:mitochondrial tRNA 5'-end processing"/>
    <property type="evidence" value="ECO:0007669"/>
    <property type="project" value="TreeGrafter"/>
</dbReference>
<dbReference type="InterPro" id="IPR025812">
    <property type="entry name" value="Trm10_C_MTase_dom"/>
</dbReference>
<keyword evidence="2" id="KW-0489">Methyltransferase</keyword>
<dbReference type="GO" id="GO:0005739">
    <property type="term" value="C:mitochondrion"/>
    <property type="evidence" value="ECO:0007669"/>
    <property type="project" value="UniProtKB-SubCell"/>
</dbReference>
<evidence type="ECO:0000256" key="9">
    <source>
        <dbReference type="ARBA" id="ARBA00029803"/>
    </source>
</evidence>
<proteinExistence type="predicted"/>
<dbReference type="PROSITE" id="PS51675">
    <property type="entry name" value="SAM_MT_TRM10"/>
    <property type="match status" value="1"/>
</dbReference>
<evidence type="ECO:0000256" key="4">
    <source>
        <dbReference type="ARBA" id="ARBA00022691"/>
    </source>
</evidence>
<dbReference type="Proteomes" id="UP000887116">
    <property type="component" value="Unassembled WGS sequence"/>
</dbReference>
<dbReference type="GO" id="GO:0032259">
    <property type="term" value="P:methylation"/>
    <property type="evidence" value="ECO:0007669"/>
    <property type="project" value="UniProtKB-KW"/>
</dbReference>
<evidence type="ECO:0000313" key="12">
    <source>
        <dbReference type="Proteomes" id="UP000887116"/>
    </source>
</evidence>
<evidence type="ECO:0000256" key="3">
    <source>
        <dbReference type="ARBA" id="ARBA00022679"/>
    </source>
</evidence>
<keyword evidence="3" id="KW-0808">Transferase</keyword>
<dbReference type="CDD" id="cd18102">
    <property type="entry name" value="Trm10_MRRP1"/>
    <property type="match status" value="1"/>
</dbReference>
<dbReference type="GO" id="GO:0000049">
    <property type="term" value="F:tRNA binding"/>
    <property type="evidence" value="ECO:0007669"/>
    <property type="project" value="TreeGrafter"/>
</dbReference>
<keyword evidence="7" id="KW-0175">Coiled coil</keyword>
<dbReference type="GO" id="GO:0008168">
    <property type="term" value="F:methyltransferase activity"/>
    <property type="evidence" value="ECO:0007669"/>
    <property type="project" value="UniProtKB-KW"/>
</dbReference>
<comment type="caution">
    <text evidence="11">The sequence shown here is derived from an EMBL/GenBank/DDBJ whole genome shotgun (WGS) entry which is preliminary data.</text>
</comment>
<accession>A0A8X6LSA3</accession>
<keyword evidence="6" id="KW-0809">Transit peptide</keyword>
<protein>
    <recommendedName>
        <fullName evidence="9">RNA (guanine-9-)-methyltransferase domain-containing protein 1</fullName>
    </recommendedName>
</protein>
<dbReference type="GO" id="GO:0005654">
    <property type="term" value="C:nucleoplasm"/>
    <property type="evidence" value="ECO:0007669"/>
    <property type="project" value="TreeGrafter"/>
</dbReference>
<dbReference type="InterPro" id="IPR028564">
    <property type="entry name" value="MT_TRM10-typ"/>
</dbReference>
<dbReference type="EMBL" id="BMAO01018117">
    <property type="protein sequence ID" value="GFR21131.1"/>
    <property type="molecule type" value="Genomic_DNA"/>
</dbReference>
<evidence type="ECO:0000313" key="11">
    <source>
        <dbReference type="EMBL" id="GFR21131.1"/>
    </source>
</evidence>
<evidence type="ECO:0000256" key="7">
    <source>
        <dbReference type="ARBA" id="ARBA00023054"/>
    </source>
</evidence>